<comment type="caution">
    <text evidence="2">The sequence shown here is derived from an EMBL/GenBank/DDBJ whole genome shotgun (WGS) entry which is preliminary data.</text>
</comment>
<evidence type="ECO:0000313" key="2">
    <source>
        <dbReference type="EMBL" id="MFC0350608.1"/>
    </source>
</evidence>
<sequence>MNTRKNTASRFRFKYIGLVLLALAIILYTAFFYSNYRLRSAIEQHTIAKQIDISVVRNLQYLPFTSYIGNESERHLVFAFHLMRQVEKNDDTVMSNADGALQIFRDVEQKNEAQQSKYSAWARLQIFKILIRRPWSETKKDLSLSYAKKLQKDLASNVFDKEDQSTVHEDLAIFFARMNLQDDVSHHESIADAIDTQLYESTISNALKFIRHQRVEMGACIAGITAAAAWETKINPEQSKVVTKYFLRDQYYQAWDVALTKTAMQSSEEKSCHDLVISYRKLME</sequence>
<evidence type="ECO:0000313" key="3">
    <source>
        <dbReference type="Proteomes" id="UP001589844"/>
    </source>
</evidence>
<proteinExistence type="predicted"/>
<organism evidence="2 3">
    <name type="scientific">Undibacterium danionis</name>
    <dbReference type="NCBI Taxonomy" id="1812100"/>
    <lineage>
        <taxon>Bacteria</taxon>
        <taxon>Pseudomonadati</taxon>
        <taxon>Pseudomonadota</taxon>
        <taxon>Betaproteobacteria</taxon>
        <taxon>Burkholderiales</taxon>
        <taxon>Oxalobacteraceae</taxon>
        <taxon>Undibacterium</taxon>
    </lineage>
</organism>
<keyword evidence="1" id="KW-0812">Transmembrane</keyword>
<dbReference type="EMBL" id="JBHLXJ010000013">
    <property type="protein sequence ID" value="MFC0350608.1"/>
    <property type="molecule type" value="Genomic_DNA"/>
</dbReference>
<dbReference type="Proteomes" id="UP001589844">
    <property type="component" value="Unassembled WGS sequence"/>
</dbReference>
<keyword evidence="1" id="KW-0472">Membrane</keyword>
<keyword evidence="3" id="KW-1185">Reference proteome</keyword>
<gene>
    <name evidence="2" type="ORF">ACFFJH_12365</name>
</gene>
<accession>A0ABV6IFN2</accession>
<keyword evidence="1" id="KW-1133">Transmembrane helix</keyword>
<dbReference type="RefSeq" id="WP_390213050.1">
    <property type="nucleotide sequence ID" value="NZ_JBHLXJ010000013.1"/>
</dbReference>
<feature type="transmembrane region" description="Helical" evidence="1">
    <location>
        <begin position="12"/>
        <end position="33"/>
    </location>
</feature>
<evidence type="ECO:0000256" key="1">
    <source>
        <dbReference type="SAM" id="Phobius"/>
    </source>
</evidence>
<name>A0ABV6IFN2_9BURK</name>
<protein>
    <submittedName>
        <fullName evidence="2">Uncharacterized protein</fullName>
    </submittedName>
</protein>
<reference evidence="2 3" key="1">
    <citation type="submission" date="2024-09" db="EMBL/GenBank/DDBJ databases">
        <authorList>
            <person name="Sun Q."/>
            <person name="Mori K."/>
        </authorList>
    </citation>
    <scope>NUCLEOTIDE SEQUENCE [LARGE SCALE GENOMIC DNA]</scope>
    <source>
        <strain evidence="2 3">CCM 8677</strain>
    </source>
</reference>